<name>A0ABT2G0G9_9CORY</name>
<dbReference type="InterPro" id="IPR009057">
    <property type="entry name" value="Homeodomain-like_sf"/>
</dbReference>
<dbReference type="Gene3D" id="3.30.420.10">
    <property type="entry name" value="Ribonuclease H-like superfamily/Ribonuclease H"/>
    <property type="match status" value="1"/>
</dbReference>
<evidence type="ECO:0000313" key="4">
    <source>
        <dbReference type="Proteomes" id="UP001205965"/>
    </source>
</evidence>
<proteinExistence type="predicted"/>
<dbReference type="SUPFAM" id="SSF46689">
    <property type="entry name" value="Homeodomain-like"/>
    <property type="match status" value="1"/>
</dbReference>
<dbReference type="Gene3D" id="1.10.10.60">
    <property type="entry name" value="Homeodomain-like"/>
    <property type="match status" value="1"/>
</dbReference>
<dbReference type="Pfam" id="PF13936">
    <property type="entry name" value="HTH_38"/>
    <property type="match status" value="1"/>
</dbReference>
<dbReference type="Proteomes" id="UP001205965">
    <property type="component" value="Unassembled WGS sequence"/>
</dbReference>
<accession>A0ABT2G0G9</accession>
<comment type="caution">
    <text evidence="3">The sequence shown here is derived from an EMBL/GenBank/DDBJ whole genome shotgun (WGS) entry which is preliminary data.</text>
</comment>
<dbReference type="InterPro" id="IPR053392">
    <property type="entry name" value="Transposase_IS30-like"/>
</dbReference>
<dbReference type="NCBIfam" id="NF033563">
    <property type="entry name" value="transpos_IS30"/>
    <property type="match status" value="1"/>
</dbReference>
<organism evidence="3 4">
    <name type="scientific">Corynebacterium lemuris</name>
    <dbReference type="NCBI Taxonomy" id="1859292"/>
    <lineage>
        <taxon>Bacteria</taxon>
        <taxon>Bacillati</taxon>
        <taxon>Actinomycetota</taxon>
        <taxon>Actinomycetes</taxon>
        <taxon>Mycobacteriales</taxon>
        <taxon>Corynebacteriaceae</taxon>
        <taxon>Corynebacterium</taxon>
    </lineage>
</organism>
<sequence length="327" mass="36891">MDERIQIADLYREHLSVREIARRLGRSASTISREIRRNHSAEGPYRAETAQKKATVRRLRPKTPKLLGHKALYDYVVAGLRAEWSPEQITGRLPVDHPDDQDMRVSPETIYQAFYLDTKGRLKDLGLQLPTGRKKRHLRHRPRTGGQGRFVDAMVMIDDRPDEIDERILPGHWEGDLILGAGNQSAVITLVERVSRFVALGHLPTDHTSTSVLTALTGMISRLDESIWSSITWDQGSEMAGHKAFTMATDIPVYFCHPGSPWERGTNENTNGRLRRNLPKSSDLSRYSAEDLEVIANIHNHKPRKALAWATPAEVMAQALQETGSIT</sequence>
<dbReference type="SUPFAM" id="SSF53098">
    <property type="entry name" value="Ribonuclease H-like"/>
    <property type="match status" value="1"/>
</dbReference>
<feature type="domain" description="Integrase catalytic" evidence="2">
    <location>
        <begin position="157"/>
        <end position="320"/>
    </location>
</feature>
<dbReference type="PANTHER" id="PTHR10948">
    <property type="entry name" value="TRANSPOSASE"/>
    <property type="match status" value="1"/>
</dbReference>
<dbReference type="InterPro" id="IPR012337">
    <property type="entry name" value="RNaseH-like_sf"/>
</dbReference>
<dbReference type="InterPro" id="IPR051917">
    <property type="entry name" value="Transposase-Integrase"/>
</dbReference>
<evidence type="ECO:0000313" key="3">
    <source>
        <dbReference type="EMBL" id="MCS5480996.1"/>
    </source>
</evidence>
<gene>
    <name evidence="3" type="ORF">NYP18_15255</name>
</gene>
<reference evidence="3 4" key="1">
    <citation type="submission" date="2022-08" db="EMBL/GenBank/DDBJ databases">
        <title>YIM 101645 draft genome.</title>
        <authorList>
            <person name="Chen X."/>
        </authorList>
    </citation>
    <scope>NUCLEOTIDE SEQUENCE [LARGE SCALE GENOMIC DNA]</scope>
    <source>
        <strain evidence="3 4">YIM 101645</strain>
    </source>
</reference>
<dbReference type="Pfam" id="PF00665">
    <property type="entry name" value="rve"/>
    <property type="match status" value="1"/>
</dbReference>
<dbReference type="PROSITE" id="PS50994">
    <property type="entry name" value="INTEGRASE"/>
    <property type="match status" value="1"/>
</dbReference>
<keyword evidence="1" id="KW-0233">DNA recombination</keyword>
<dbReference type="InterPro" id="IPR025246">
    <property type="entry name" value="IS30-like_HTH"/>
</dbReference>
<evidence type="ECO:0000256" key="1">
    <source>
        <dbReference type="ARBA" id="ARBA00023172"/>
    </source>
</evidence>
<dbReference type="InterPro" id="IPR036397">
    <property type="entry name" value="RNaseH_sf"/>
</dbReference>
<evidence type="ECO:0000259" key="2">
    <source>
        <dbReference type="PROSITE" id="PS50994"/>
    </source>
</evidence>
<keyword evidence="4" id="KW-1185">Reference proteome</keyword>
<dbReference type="PANTHER" id="PTHR10948:SF23">
    <property type="entry name" value="TRANSPOSASE INSI FOR INSERTION SEQUENCE ELEMENT IS30A-RELATED"/>
    <property type="match status" value="1"/>
</dbReference>
<dbReference type="InterPro" id="IPR001584">
    <property type="entry name" value="Integrase_cat-core"/>
</dbReference>
<protein>
    <submittedName>
        <fullName evidence="3">IS30 family transposase</fullName>
    </submittedName>
</protein>
<dbReference type="EMBL" id="JANWTC010000039">
    <property type="protein sequence ID" value="MCS5480996.1"/>
    <property type="molecule type" value="Genomic_DNA"/>
</dbReference>